<feature type="transmembrane region" description="Helical" evidence="8">
    <location>
        <begin position="115"/>
        <end position="135"/>
    </location>
</feature>
<dbReference type="AlphaFoldDB" id="A0A4Q9GRA2"/>
<dbReference type="Pfam" id="PF00924">
    <property type="entry name" value="MS_channel_2nd"/>
    <property type="match status" value="1"/>
</dbReference>
<dbReference type="SUPFAM" id="SSF50182">
    <property type="entry name" value="Sm-like ribonucleoproteins"/>
    <property type="match status" value="1"/>
</dbReference>
<protein>
    <submittedName>
        <fullName evidence="11">Mechanosensitive ion channel</fullName>
    </submittedName>
</protein>
<dbReference type="Proteomes" id="UP000294194">
    <property type="component" value="Unassembled WGS sequence"/>
</dbReference>
<accession>A0A4Q9GRA2</accession>
<dbReference type="InterPro" id="IPR049278">
    <property type="entry name" value="MS_channel_C"/>
</dbReference>
<dbReference type="InterPro" id="IPR006685">
    <property type="entry name" value="MscS_channel_2nd"/>
</dbReference>
<dbReference type="PANTHER" id="PTHR30460:SF0">
    <property type="entry name" value="MODERATE CONDUCTANCE MECHANOSENSITIVE CHANNEL YBIO"/>
    <property type="match status" value="1"/>
</dbReference>
<evidence type="ECO:0000256" key="1">
    <source>
        <dbReference type="ARBA" id="ARBA00004651"/>
    </source>
</evidence>
<dbReference type="InterPro" id="IPR011066">
    <property type="entry name" value="MscS_channel_C_sf"/>
</dbReference>
<evidence type="ECO:0000259" key="10">
    <source>
        <dbReference type="Pfam" id="PF21082"/>
    </source>
</evidence>
<dbReference type="InterPro" id="IPR023408">
    <property type="entry name" value="MscS_beta-dom_sf"/>
</dbReference>
<feature type="domain" description="Mechanosensitive ion channel MscS" evidence="9">
    <location>
        <begin position="133"/>
        <end position="197"/>
    </location>
</feature>
<dbReference type="PANTHER" id="PTHR30460">
    <property type="entry name" value="MODERATE CONDUCTANCE MECHANOSENSITIVE CHANNEL YBIO"/>
    <property type="match status" value="1"/>
</dbReference>
<reference evidence="12" key="1">
    <citation type="submission" date="2019-02" db="EMBL/GenBank/DDBJ databases">
        <title>Glaciihabitans arcticus sp. nov., a psychrotolerant bacterium isolated from polar soil.</title>
        <authorList>
            <person name="Dahal R.H."/>
        </authorList>
    </citation>
    <scope>NUCLEOTIDE SEQUENCE [LARGE SCALE GENOMIC DNA]</scope>
    <source>
        <strain evidence="12">RP-3-7</strain>
    </source>
</reference>
<evidence type="ECO:0000259" key="9">
    <source>
        <dbReference type="Pfam" id="PF00924"/>
    </source>
</evidence>
<dbReference type="RefSeq" id="WP_130981216.1">
    <property type="nucleotide sequence ID" value="NZ_SISG01000001.1"/>
</dbReference>
<dbReference type="Pfam" id="PF21082">
    <property type="entry name" value="MS_channel_3rd"/>
    <property type="match status" value="1"/>
</dbReference>
<organism evidence="11 12">
    <name type="scientific">Glaciihabitans arcticus</name>
    <dbReference type="NCBI Taxonomy" id="2668039"/>
    <lineage>
        <taxon>Bacteria</taxon>
        <taxon>Bacillati</taxon>
        <taxon>Actinomycetota</taxon>
        <taxon>Actinomycetes</taxon>
        <taxon>Micrococcales</taxon>
        <taxon>Microbacteriaceae</taxon>
        <taxon>Glaciihabitans</taxon>
    </lineage>
</organism>
<evidence type="ECO:0000256" key="7">
    <source>
        <dbReference type="SAM" id="MobiDB-lite"/>
    </source>
</evidence>
<dbReference type="InterPro" id="IPR045276">
    <property type="entry name" value="YbiO_bact"/>
</dbReference>
<evidence type="ECO:0000256" key="2">
    <source>
        <dbReference type="ARBA" id="ARBA00008017"/>
    </source>
</evidence>
<keyword evidence="4 8" id="KW-0812">Transmembrane</keyword>
<keyword evidence="5 8" id="KW-1133">Transmembrane helix</keyword>
<dbReference type="InterPro" id="IPR010920">
    <property type="entry name" value="LSM_dom_sf"/>
</dbReference>
<keyword evidence="6 8" id="KW-0472">Membrane</keyword>
<keyword evidence="12" id="KW-1185">Reference proteome</keyword>
<comment type="similarity">
    <text evidence="2">Belongs to the MscS (TC 1.A.23) family.</text>
</comment>
<feature type="region of interest" description="Disordered" evidence="7">
    <location>
        <begin position="307"/>
        <end position="347"/>
    </location>
</feature>
<keyword evidence="3" id="KW-1003">Cell membrane</keyword>
<feature type="transmembrane region" description="Helical" evidence="8">
    <location>
        <begin position="87"/>
        <end position="109"/>
    </location>
</feature>
<comment type="caution">
    <text evidence="11">The sequence shown here is derived from an EMBL/GenBank/DDBJ whole genome shotgun (WGS) entry which is preliminary data.</text>
</comment>
<evidence type="ECO:0000256" key="3">
    <source>
        <dbReference type="ARBA" id="ARBA00022475"/>
    </source>
</evidence>
<gene>
    <name evidence="11" type="ORF">EYE40_06645</name>
</gene>
<name>A0A4Q9GRA2_9MICO</name>
<evidence type="ECO:0000256" key="4">
    <source>
        <dbReference type="ARBA" id="ARBA00022692"/>
    </source>
</evidence>
<comment type="subcellular location">
    <subcellularLocation>
        <location evidence="1">Cell membrane</location>
        <topology evidence="1">Multi-pass membrane protein</topology>
    </subcellularLocation>
</comment>
<evidence type="ECO:0000256" key="6">
    <source>
        <dbReference type="ARBA" id="ARBA00023136"/>
    </source>
</evidence>
<proteinExistence type="inferred from homology"/>
<dbReference type="GO" id="GO:0008381">
    <property type="term" value="F:mechanosensitive monoatomic ion channel activity"/>
    <property type="evidence" value="ECO:0007669"/>
    <property type="project" value="InterPro"/>
</dbReference>
<dbReference type="Gene3D" id="1.10.287.1260">
    <property type="match status" value="1"/>
</dbReference>
<evidence type="ECO:0000313" key="11">
    <source>
        <dbReference type="EMBL" id="TBN57105.1"/>
    </source>
</evidence>
<evidence type="ECO:0000256" key="5">
    <source>
        <dbReference type="ARBA" id="ARBA00022989"/>
    </source>
</evidence>
<sequence length="347" mass="37516">METFTWPAYMKGFVAFFEAFETPLTVLIIIIVAVIVRIVLQFAIRRVVNRVVSGVKKKQNVDDTQALFSSPLAAVRVVQRTRSLGTVLSNVVTTAVVVVAIVAIIGKVLPEATGAFALMTGALGAGLGFGAQNIIKDILNGLFMVVEDQLGVGDVVDLGPATGVVEAVGIRITQVRDVNGTLWFVRNGEILRVGNMSQGWSRVIIDLAVPYESDVEAVQERILATAQGLSTDAKWRSRILEKPEIWGIESISAEAVVIRLVIKTRPNNKDDVARELRARLKRGLDEMGVRLPALNSIVLSGFEGAASVKGARPPKTAQIPVSTELPKRAGKRPTEPRSIQLPPKDTK</sequence>
<feature type="transmembrane region" description="Helical" evidence="8">
    <location>
        <begin position="20"/>
        <end position="40"/>
    </location>
</feature>
<dbReference type="FunFam" id="2.30.30.60:FF:000001">
    <property type="entry name" value="MscS Mechanosensitive ion channel"/>
    <property type="match status" value="1"/>
</dbReference>
<dbReference type="SUPFAM" id="SSF82689">
    <property type="entry name" value="Mechanosensitive channel protein MscS (YggB), C-terminal domain"/>
    <property type="match status" value="1"/>
</dbReference>
<dbReference type="Gene3D" id="3.30.70.100">
    <property type="match status" value="1"/>
</dbReference>
<dbReference type="Gene3D" id="2.30.30.60">
    <property type="match status" value="1"/>
</dbReference>
<dbReference type="GO" id="GO:0005886">
    <property type="term" value="C:plasma membrane"/>
    <property type="evidence" value="ECO:0007669"/>
    <property type="project" value="UniProtKB-SubCell"/>
</dbReference>
<dbReference type="EMBL" id="SISG01000001">
    <property type="protein sequence ID" value="TBN57105.1"/>
    <property type="molecule type" value="Genomic_DNA"/>
</dbReference>
<evidence type="ECO:0000256" key="8">
    <source>
        <dbReference type="SAM" id="Phobius"/>
    </source>
</evidence>
<feature type="domain" description="Mechanosensitive ion channel MscS C-terminal" evidence="10">
    <location>
        <begin position="205"/>
        <end position="290"/>
    </location>
</feature>
<evidence type="ECO:0000313" key="12">
    <source>
        <dbReference type="Proteomes" id="UP000294194"/>
    </source>
</evidence>